<evidence type="ECO:0000256" key="4">
    <source>
        <dbReference type="SAM" id="Coils"/>
    </source>
</evidence>
<evidence type="ECO:0000313" key="6">
    <source>
        <dbReference type="EMBL" id="KAK7253698.1"/>
    </source>
</evidence>
<sequence>MGDASELRGDTSETLDSGVSSSNVALGAGQDHEDALTAQQALWEAAAAGGIAALQAALETDGVDVDAARPADGMPALHLAAQKGSDACARSLLKAGADAALGNGAGRSALHVGASLGHWQVCVALLQEGGVNVDDLSRDGRAALSFAAERGHDATARELLRFGADAALADGAGRTALHFAVIDGSAACVARLRKHGAPLEARDEKGATPASLAEQLGDAEVLRALKGEAAPAPEAPTDDDPWRWVAVGADGKLVETAARKVAVFRSRAAAAKWAAAVMTNNFSVHELRRSTRGAFEREVGFDKVAGDGDEAKEKEMEEDPIMAEFRRQAAAKKESGANVDEKRALDDLKSAEGKIDALDAKADEFRAVADMRELALVSIFSRSHDLEQSIAELTKRLRASPSGPKLIESLENLRRQRHPAAKEGADPGRAALAAAELLDENRAKLPAWAPPPPQPVYARDDDEPPPPAKKTADRASELMKRLERSYDDKARAYAKKSAPVPEDVQRARREPEARPRRVLPMQEVRASAFARRARRRAAARRAAAARARRRRRRTSRTSRRAAAAGREARADVFEAEDADLGSATLSRSTA</sequence>
<gene>
    <name evidence="6" type="ORF">SO694_00002325</name>
</gene>
<feature type="region of interest" description="Disordered" evidence="5">
    <location>
        <begin position="443"/>
        <end position="590"/>
    </location>
</feature>
<feature type="compositionally biased region" description="Polar residues" evidence="5">
    <location>
        <begin position="12"/>
        <end position="24"/>
    </location>
</feature>
<dbReference type="Pfam" id="PF00023">
    <property type="entry name" value="Ank"/>
    <property type="match status" value="1"/>
</dbReference>
<dbReference type="Pfam" id="PF13637">
    <property type="entry name" value="Ank_4"/>
    <property type="match status" value="1"/>
</dbReference>
<feature type="repeat" description="ANK" evidence="3">
    <location>
        <begin position="105"/>
        <end position="138"/>
    </location>
</feature>
<evidence type="ECO:0000313" key="7">
    <source>
        <dbReference type="Proteomes" id="UP001363151"/>
    </source>
</evidence>
<feature type="compositionally biased region" description="Basic and acidic residues" evidence="5">
    <location>
        <begin position="503"/>
        <end position="515"/>
    </location>
</feature>
<feature type="compositionally biased region" description="Basic residues" evidence="5">
    <location>
        <begin position="546"/>
        <end position="559"/>
    </location>
</feature>
<evidence type="ECO:0000256" key="1">
    <source>
        <dbReference type="ARBA" id="ARBA00022737"/>
    </source>
</evidence>
<organism evidence="6 7">
    <name type="scientific">Aureococcus anophagefferens</name>
    <name type="common">Harmful bloom alga</name>
    <dbReference type="NCBI Taxonomy" id="44056"/>
    <lineage>
        <taxon>Eukaryota</taxon>
        <taxon>Sar</taxon>
        <taxon>Stramenopiles</taxon>
        <taxon>Ochrophyta</taxon>
        <taxon>Pelagophyceae</taxon>
        <taxon>Pelagomonadales</taxon>
        <taxon>Pelagomonadaceae</taxon>
        <taxon>Aureococcus</taxon>
    </lineage>
</organism>
<evidence type="ECO:0000256" key="3">
    <source>
        <dbReference type="PROSITE-ProRule" id="PRU00023"/>
    </source>
</evidence>
<reference evidence="6 7" key="1">
    <citation type="submission" date="2024-03" db="EMBL/GenBank/DDBJ databases">
        <title>Aureococcus anophagefferens CCMP1851 and Kratosvirus quantuckense: Draft genome of a second virus-susceptible host strain in the model system.</title>
        <authorList>
            <person name="Chase E."/>
            <person name="Truchon A.R."/>
            <person name="Schepens W."/>
            <person name="Wilhelm S.W."/>
        </authorList>
    </citation>
    <scope>NUCLEOTIDE SEQUENCE [LARGE SCALE GENOMIC DNA]</scope>
    <source>
        <strain evidence="6 7">CCMP1851</strain>
    </source>
</reference>
<feature type="compositionally biased region" description="Basic and acidic residues" evidence="5">
    <location>
        <begin position="470"/>
        <end position="491"/>
    </location>
</feature>
<dbReference type="PANTHER" id="PTHR24201">
    <property type="entry name" value="ANK_REP_REGION DOMAIN-CONTAINING PROTEIN"/>
    <property type="match status" value="1"/>
</dbReference>
<dbReference type="Proteomes" id="UP001363151">
    <property type="component" value="Unassembled WGS sequence"/>
</dbReference>
<evidence type="ECO:0000256" key="2">
    <source>
        <dbReference type="ARBA" id="ARBA00023043"/>
    </source>
</evidence>
<dbReference type="EMBL" id="JBBJCI010000034">
    <property type="protein sequence ID" value="KAK7253698.1"/>
    <property type="molecule type" value="Genomic_DNA"/>
</dbReference>
<keyword evidence="1" id="KW-0677">Repeat</keyword>
<feature type="coiled-coil region" evidence="4">
    <location>
        <begin position="341"/>
        <end position="368"/>
    </location>
</feature>
<evidence type="ECO:0000256" key="5">
    <source>
        <dbReference type="SAM" id="MobiDB-lite"/>
    </source>
</evidence>
<dbReference type="PROSITE" id="PS50088">
    <property type="entry name" value="ANK_REPEAT"/>
    <property type="match status" value="4"/>
</dbReference>
<dbReference type="Gene3D" id="1.25.40.20">
    <property type="entry name" value="Ankyrin repeat-containing domain"/>
    <property type="match status" value="2"/>
</dbReference>
<keyword evidence="2 3" id="KW-0040">ANK repeat</keyword>
<dbReference type="SMART" id="SM00248">
    <property type="entry name" value="ANK"/>
    <property type="match status" value="5"/>
</dbReference>
<feature type="repeat" description="ANK" evidence="3">
    <location>
        <begin position="139"/>
        <end position="171"/>
    </location>
</feature>
<dbReference type="SUPFAM" id="SSF48403">
    <property type="entry name" value="Ankyrin repeat"/>
    <property type="match status" value="1"/>
</dbReference>
<dbReference type="Pfam" id="PF12796">
    <property type="entry name" value="Ank_2"/>
    <property type="match status" value="1"/>
</dbReference>
<dbReference type="InterPro" id="IPR002110">
    <property type="entry name" value="Ankyrin_rpt"/>
</dbReference>
<keyword evidence="7" id="KW-1185">Reference proteome</keyword>
<dbReference type="PROSITE" id="PS50297">
    <property type="entry name" value="ANK_REP_REGION"/>
    <property type="match status" value="3"/>
</dbReference>
<keyword evidence="4" id="KW-0175">Coiled coil</keyword>
<feature type="repeat" description="ANK" evidence="3">
    <location>
        <begin position="172"/>
        <end position="204"/>
    </location>
</feature>
<proteinExistence type="predicted"/>
<protein>
    <submittedName>
        <fullName evidence="6">Uncharacterized protein</fullName>
    </submittedName>
</protein>
<feature type="compositionally biased region" description="Basic and acidic residues" evidence="5">
    <location>
        <begin position="1"/>
        <end position="11"/>
    </location>
</feature>
<dbReference type="InterPro" id="IPR050776">
    <property type="entry name" value="Ank_Repeat/CDKN_Inhibitor"/>
</dbReference>
<feature type="region of interest" description="Disordered" evidence="5">
    <location>
        <begin position="1"/>
        <end position="24"/>
    </location>
</feature>
<accession>A0ABR1GCS2</accession>
<comment type="caution">
    <text evidence="6">The sequence shown here is derived from an EMBL/GenBank/DDBJ whole genome shotgun (WGS) entry which is preliminary data.</text>
</comment>
<feature type="repeat" description="ANK" evidence="3">
    <location>
        <begin position="72"/>
        <end position="104"/>
    </location>
</feature>
<name>A0ABR1GCS2_AURAN</name>
<dbReference type="InterPro" id="IPR036770">
    <property type="entry name" value="Ankyrin_rpt-contain_sf"/>
</dbReference>